<evidence type="ECO:0000313" key="1">
    <source>
        <dbReference type="EMBL" id="EJK70899.1"/>
    </source>
</evidence>
<comment type="caution">
    <text evidence="1">The sequence shown here is derived from an EMBL/GenBank/DDBJ whole genome shotgun (WGS) entry which is preliminary data.</text>
</comment>
<proteinExistence type="predicted"/>
<dbReference type="EMBL" id="AGNL01007904">
    <property type="protein sequence ID" value="EJK70899.1"/>
    <property type="molecule type" value="Genomic_DNA"/>
</dbReference>
<gene>
    <name evidence="1" type="ORF">THAOC_07705</name>
</gene>
<protein>
    <submittedName>
        <fullName evidence="1">Uncharacterized protein</fullName>
    </submittedName>
</protein>
<organism evidence="1 2">
    <name type="scientific">Thalassiosira oceanica</name>
    <name type="common">Marine diatom</name>
    <dbReference type="NCBI Taxonomy" id="159749"/>
    <lineage>
        <taxon>Eukaryota</taxon>
        <taxon>Sar</taxon>
        <taxon>Stramenopiles</taxon>
        <taxon>Ochrophyta</taxon>
        <taxon>Bacillariophyta</taxon>
        <taxon>Coscinodiscophyceae</taxon>
        <taxon>Thalassiosirophycidae</taxon>
        <taxon>Thalassiosirales</taxon>
        <taxon>Thalassiosiraceae</taxon>
        <taxon>Thalassiosira</taxon>
    </lineage>
</organism>
<dbReference type="AlphaFoldDB" id="K0T129"/>
<keyword evidence="2" id="KW-1185">Reference proteome</keyword>
<name>K0T129_THAOC</name>
<dbReference type="Proteomes" id="UP000266841">
    <property type="component" value="Unassembled WGS sequence"/>
</dbReference>
<sequence length="82" mass="9086">MALGKLLELLAAESRQIQEREESSFKSGETNRAASALAPEAKIEPFASPLGDIAWGQDGFYRRRRKETDTADTASAWLLTRC</sequence>
<accession>K0T129</accession>
<reference evidence="1 2" key="1">
    <citation type="journal article" date="2012" name="Genome Biol.">
        <title>Genome and low-iron response of an oceanic diatom adapted to chronic iron limitation.</title>
        <authorList>
            <person name="Lommer M."/>
            <person name="Specht M."/>
            <person name="Roy A.S."/>
            <person name="Kraemer L."/>
            <person name="Andreson R."/>
            <person name="Gutowska M.A."/>
            <person name="Wolf J."/>
            <person name="Bergner S.V."/>
            <person name="Schilhabel M.B."/>
            <person name="Klostermeier U.C."/>
            <person name="Beiko R.G."/>
            <person name="Rosenstiel P."/>
            <person name="Hippler M."/>
            <person name="Laroche J."/>
        </authorList>
    </citation>
    <scope>NUCLEOTIDE SEQUENCE [LARGE SCALE GENOMIC DNA]</scope>
    <source>
        <strain evidence="1 2">CCMP1005</strain>
    </source>
</reference>
<evidence type="ECO:0000313" key="2">
    <source>
        <dbReference type="Proteomes" id="UP000266841"/>
    </source>
</evidence>